<evidence type="ECO:0000313" key="3">
    <source>
        <dbReference type="Proteomes" id="UP000198561"/>
    </source>
</evidence>
<dbReference type="Gene3D" id="3.20.20.30">
    <property type="entry name" value="Luciferase-like domain"/>
    <property type="match status" value="1"/>
</dbReference>
<dbReference type="STRING" id="680127.SAMN05421593_0729"/>
<dbReference type="AlphaFoldDB" id="A0A1H6H2U2"/>
<feature type="domain" description="Luciferase-like" evidence="1">
    <location>
        <begin position="22"/>
        <end position="246"/>
    </location>
</feature>
<evidence type="ECO:0000313" key="2">
    <source>
        <dbReference type="EMBL" id="SEH28520.1"/>
    </source>
</evidence>
<name>A0A1H6H2U2_CHRCI</name>
<dbReference type="RefSeq" id="WP_089689933.1">
    <property type="nucleotide sequence ID" value="NZ_DALZIY010000001.1"/>
</dbReference>
<dbReference type="InterPro" id="IPR036661">
    <property type="entry name" value="Luciferase-like_sf"/>
</dbReference>
<dbReference type="PANTHER" id="PTHR30137:SF6">
    <property type="entry name" value="LUCIFERASE-LIKE MONOOXYGENASE"/>
    <property type="match status" value="1"/>
</dbReference>
<sequence>MANKLKIGLLEFGIRENSLNNSKKSLYDIIDYATRADELGFSRFWVTENYFSKAHDMAWSTPEMLIPILLGLTEKIKIGIAGVILPLQSPFRVAHNYKLLSSLYPKRLDLGFVKGLVGEYDLKYFNVDVDKENYFSSFLPKLESTLSFLRDESEFLEKDLIIPPYKGNIPDVWYMGSSHSGLKVALENDLNFARSIFHGESNKDYLKEELQNFRTEYKAKHGKEPSMVLTFSGCCHKTKRKAINVAKKSTNNDISNISLVGDGSFFHEKLLEFKELYGYNEFMFNNISRSHKDSLTAIEILSQYV</sequence>
<dbReference type="Proteomes" id="UP000198561">
    <property type="component" value="Unassembled WGS sequence"/>
</dbReference>
<proteinExistence type="predicted"/>
<keyword evidence="2" id="KW-0560">Oxidoreductase</keyword>
<dbReference type="Pfam" id="PF00296">
    <property type="entry name" value="Bac_luciferase"/>
    <property type="match status" value="1"/>
</dbReference>
<dbReference type="InterPro" id="IPR011251">
    <property type="entry name" value="Luciferase-like_dom"/>
</dbReference>
<reference evidence="2 3" key="1">
    <citation type="submission" date="2016-10" db="EMBL/GenBank/DDBJ databases">
        <authorList>
            <person name="de Groot N.N."/>
        </authorList>
    </citation>
    <scope>NUCLEOTIDE SEQUENCE [LARGE SCALE GENOMIC DNA]</scope>
    <source>
        <strain evidence="2 3">DSM 23031</strain>
    </source>
</reference>
<dbReference type="GO" id="GO:0004497">
    <property type="term" value="F:monooxygenase activity"/>
    <property type="evidence" value="ECO:0007669"/>
    <property type="project" value="UniProtKB-KW"/>
</dbReference>
<dbReference type="GO" id="GO:0005829">
    <property type="term" value="C:cytosol"/>
    <property type="evidence" value="ECO:0007669"/>
    <property type="project" value="TreeGrafter"/>
</dbReference>
<dbReference type="EMBL" id="FNWQ01000001">
    <property type="protein sequence ID" value="SEH28520.1"/>
    <property type="molecule type" value="Genomic_DNA"/>
</dbReference>
<dbReference type="OrthoDB" id="9780518at2"/>
<protein>
    <submittedName>
        <fullName evidence="2">Luciferase-like monooxygenase</fullName>
    </submittedName>
</protein>
<accession>A0A1H6H2U2</accession>
<dbReference type="InterPro" id="IPR050766">
    <property type="entry name" value="Bact_Lucif_Oxidored"/>
</dbReference>
<gene>
    <name evidence="2" type="ORF">SAMN05421593_0729</name>
</gene>
<evidence type="ECO:0000259" key="1">
    <source>
        <dbReference type="Pfam" id="PF00296"/>
    </source>
</evidence>
<dbReference type="PANTHER" id="PTHR30137">
    <property type="entry name" value="LUCIFERASE-LIKE MONOOXYGENASE"/>
    <property type="match status" value="1"/>
</dbReference>
<organism evidence="2 3">
    <name type="scientific">Chryseobacterium culicis</name>
    <dbReference type="NCBI Taxonomy" id="680127"/>
    <lineage>
        <taxon>Bacteria</taxon>
        <taxon>Pseudomonadati</taxon>
        <taxon>Bacteroidota</taxon>
        <taxon>Flavobacteriia</taxon>
        <taxon>Flavobacteriales</taxon>
        <taxon>Weeksellaceae</taxon>
        <taxon>Chryseobacterium group</taxon>
        <taxon>Chryseobacterium</taxon>
    </lineage>
</organism>
<dbReference type="SUPFAM" id="SSF51679">
    <property type="entry name" value="Bacterial luciferase-like"/>
    <property type="match status" value="1"/>
</dbReference>
<keyword evidence="2" id="KW-0503">Monooxygenase</keyword>
<dbReference type="GO" id="GO:0016705">
    <property type="term" value="F:oxidoreductase activity, acting on paired donors, with incorporation or reduction of molecular oxygen"/>
    <property type="evidence" value="ECO:0007669"/>
    <property type="project" value="InterPro"/>
</dbReference>